<accession>A0A857D7V9</accession>
<dbReference type="NCBIfam" id="TIGR02595">
    <property type="entry name" value="PEP_CTERM"/>
    <property type="match status" value="1"/>
</dbReference>
<dbReference type="InterPro" id="IPR013424">
    <property type="entry name" value="Ice-binding_C"/>
</dbReference>
<reference evidence="3 4" key="1">
    <citation type="submission" date="2019-12" db="EMBL/GenBank/DDBJ databases">
        <title>Complete genome sequence of Microcystis aeruginosa strain FD4.</title>
        <authorList>
            <person name="Urakawa H."/>
        </authorList>
    </citation>
    <scope>NUCLEOTIDE SEQUENCE [LARGE SCALE GENOMIC DNA]</scope>
    <source>
        <strain evidence="3 4">FD4</strain>
    </source>
</reference>
<evidence type="ECO:0000313" key="3">
    <source>
        <dbReference type="EMBL" id="QGZ91701.1"/>
    </source>
</evidence>
<feature type="chain" id="PRO_5032580050" evidence="1">
    <location>
        <begin position="29"/>
        <end position="243"/>
    </location>
</feature>
<evidence type="ECO:0000313" key="4">
    <source>
        <dbReference type="Proteomes" id="UP000438345"/>
    </source>
</evidence>
<name>A0A857D7V9_MICAE</name>
<protein>
    <submittedName>
        <fullName evidence="3">PEP-CTERM sorting domain-containing protein</fullName>
    </submittedName>
</protein>
<feature type="domain" description="Ice-binding protein C-terminal" evidence="2">
    <location>
        <begin position="217"/>
        <end position="239"/>
    </location>
</feature>
<proteinExistence type="predicted"/>
<keyword evidence="1" id="KW-0732">Signal</keyword>
<dbReference type="Pfam" id="PF07589">
    <property type="entry name" value="PEP-CTERM"/>
    <property type="match status" value="1"/>
</dbReference>
<dbReference type="AlphaFoldDB" id="A0A857D7V9"/>
<dbReference type="EMBL" id="CP046973">
    <property type="protein sequence ID" value="QGZ91701.1"/>
    <property type="molecule type" value="Genomic_DNA"/>
</dbReference>
<evidence type="ECO:0000256" key="1">
    <source>
        <dbReference type="SAM" id="SignalP"/>
    </source>
</evidence>
<feature type="signal peptide" evidence="1">
    <location>
        <begin position="1"/>
        <end position="28"/>
    </location>
</feature>
<sequence length="243" mass="24647">MTKIKYIIPTATALLASALGLATAPAQAATVNYINCGSPTAASCTLPQLFNGGSITVDEDMDGKIDKTFRNWMKTGTWNPPSGLTVTGFGSATPLSAGLTFTTTNGWSVPVGAVTSFSNPFVFDVVLGDPLNVSLTNLTLNLLNSTSNGFAVLSVTANGASVANFNGGLMPVTGISTDLLAPSPSMINVGVTGMVLAPGASGNVRSFSLTFGQGSKIPEPGTVVGLLAVGGLGLAMKRRQKDS</sequence>
<evidence type="ECO:0000259" key="2">
    <source>
        <dbReference type="Pfam" id="PF07589"/>
    </source>
</evidence>
<organism evidence="3 4">
    <name type="scientific">Microcystis aeruginosa FD4</name>
    <dbReference type="NCBI Taxonomy" id="2686288"/>
    <lineage>
        <taxon>Bacteria</taxon>
        <taxon>Bacillati</taxon>
        <taxon>Cyanobacteriota</taxon>
        <taxon>Cyanophyceae</taxon>
        <taxon>Oscillatoriophycideae</taxon>
        <taxon>Chroococcales</taxon>
        <taxon>Microcystaceae</taxon>
        <taxon>Microcystis</taxon>
    </lineage>
</organism>
<gene>
    <name evidence="3" type="ORF">GQR42_21455</name>
</gene>
<dbReference type="RefSeq" id="WP_158201535.1">
    <property type="nucleotide sequence ID" value="NZ_CP046973.1"/>
</dbReference>
<dbReference type="Proteomes" id="UP000438345">
    <property type="component" value="Chromosome"/>
</dbReference>